<name>A0AAE3UAQ3_9BACT</name>
<keyword evidence="1" id="KW-0812">Transmembrane</keyword>
<dbReference type="EMBL" id="JASJOS010000039">
    <property type="protein sequence ID" value="MDJ1486404.1"/>
    <property type="molecule type" value="Genomic_DNA"/>
</dbReference>
<protein>
    <submittedName>
        <fullName evidence="2">Uncharacterized protein</fullName>
    </submittedName>
</protein>
<organism evidence="2 3">
    <name type="scientific">Xanthocytophaga flava</name>
    <dbReference type="NCBI Taxonomy" id="3048013"/>
    <lineage>
        <taxon>Bacteria</taxon>
        <taxon>Pseudomonadati</taxon>
        <taxon>Bacteroidota</taxon>
        <taxon>Cytophagia</taxon>
        <taxon>Cytophagales</taxon>
        <taxon>Rhodocytophagaceae</taxon>
        <taxon>Xanthocytophaga</taxon>
    </lineage>
</organism>
<proteinExistence type="predicted"/>
<feature type="transmembrane region" description="Helical" evidence="1">
    <location>
        <begin position="31"/>
        <end position="48"/>
    </location>
</feature>
<sequence length="49" mass="5846">MKQTTNATFDQTVYNPVLFTSYKIAKKLIKYSFYIALIYFAYEGFMAWD</sequence>
<accession>A0AAE3UAQ3</accession>
<dbReference type="Proteomes" id="UP001241110">
    <property type="component" value="Unassembled WGS sequence"/>
</dbReference>
<keyword evidence="1" id="KW-1133">Transmembrane helix</keyword>
<evidence type="ECO:0000256" key="1">
    <source>
        <dbReference type="SAM" id="Phobius"/>
    </source>
</evidence>
<evidence type="ECO:0000313" key="3">
    <source>
        <dbReference type="Proteomes" id="UP001241110"/>
    </source>
</evidence>
<gene>
    <name evidence="2" type="ORF">QNI16_38355</name>
</gene>
<keyword evidence="1" id="KW-0472">Membrane</keyword>
<comment type="caution">
    <text evidence="2">The sequence shown here is derived from an EMBL/GenBank/DDBJ whole genome shotgun (WGS) entry which is preliminary data.</text>
</comment>
<dbReference type="RefSeq" id="WP_313989984.1">
    <property type="nucleotide sequence ID" value="NZ_JASJOS010000039.1"/>
</dbReference>
<reference evidence="2" key="1">
    <citation type="submission" date="2023-05" db="EMBL/GenBank/DDBJ databases">
        <authorList>
            <person name="Zhang X."/>
        </authorList>
    </citation>
    <scope>NUCLEOTIDE SEQUENCE</scope>
    <source>
        <strain evidence="2">YF14B1</strain>
    </source>
</reference>
<evidence type="ECO:0000313" key="2">
    <source>
        <dbReference type="EMBL" id="MDJ1486404.1"/>
    </source>
</evidence>
<dbReference type="AlphaFoldDB" id="A0AAE3UAQ3"/>